<sequence length="544" mass="61317">MIRFNALKELRFQCSSTTFIVVLALYFGFVLNIPLTTKFIALASEKSSGLFAYSSPLLLSAAFVIIFSCFNIPYFRKPFFIFLVLTSAMASYATLKYGVLFDSTMMENIFETNSHEAISYLNASSILYIIAFGIIPSLMIAKVQFKKERSLVVRSAYKLLVVIVSLLVITTIYSTSYKNYIYIGRNNSYLKKMITPAHIFNTAKYINRTYFTPPLKYKLIGEDAQSINAVNGKPSLIFVVIGEAARSMNIGYNGYARNTNPYTSQLGIISINDVSSCGTSTAHSLPCMFSNMGRNHYNKERADSQDNALDIIQRAGTTVSWFENDGGDKGVAKHVKKSTSFSSKYPESCPDGVCHDEVMLDAFKHQTILDGKTNQLVVFHLIGSHGPTYWKRYPKNREIFKPACRRSDIENCSDIEIRNVYDNTLVYTDYVLSELIKTLEAQSKHYNVALTYIADHGESLGEKGLYLHGTPYSIAPKYQTKVPWFFWMDSQFEHAYSINRHCLTELAKSGSYSQDNLFHTLLDLAEIQTSAKVAGKSLISTCRH</sequence>
<dbReference type="EC" id="2.7.-.-" evidence="11"/>
<feature type="transmembrane region" description="Helical" evidence="8">
    <location>
        <begin position="12"/>
        <end position="31"/>
    </location>
</feature>
<dbReference type="PANTHER" id="PTHR30443:SF0">
    <property type="entry name" value="PHOSPHOETHANOLAMINE TRANSFERASE EPTA"/>
    <property type="match status" value="1"/>
</dbReference>
<protein>
    <submittedName>
        <fullName evidence="11">Phosphoethanolamine transferase EptA</fullName>
        <ecNumber evidence="11">2.7.-.-</ecNumber>
    </submittedName>
</protein>
<feature type="transmembrane region" description="Helical" evidence="8">
    <location>
        <begin position="51"/>
        <end position="72"/>
    </location>
</feature>
<dbReference type="Pfam" id="PF08019">
    <property type="entry name" value="EptA_B_N"/>
    <property type="match status" value="1"/>
</dbReference>
<dbReference type="InterPro" id="IPR058130">
    <property type="entry name" value="PEA_transf_C"/>
</dbReference>
<dbReference type="InterPro" id="IPR000917">
    <property type="entry name" value="Sulfatase_N"/>
</dbReference>
<dbReference type="InterPro" id="IPR017850">
    <property type="entry name" value="Alkaline_phosphatase_core_sf"/>
</dbReference>
<feature type="transmembrane region" description="Helical" evidence="8">
    <location>
        <begin position="120"/>
        <end position="143"/>
    </location>
</feature>
<accession>A0A1N6LZW5</accession>
<evidence type="ECO:0000259" key="9">
    <source>
        <dbReference type="Pfam" id="PF00884"/>
    </source>
</evidence>
<dbReference type="GO" id="GO:0016776">
    <property type="term" value="F:phosphotransferase activity, phosphate group as acceptor"/>
    <property type="evidence" value="ECO:0007669"/>
    <property type="project" value="TreeGrafter"/>
</dbReference>
<dbReference type="PANTHER" id="PTHR30443">
    <property type="entry name" value="INNER MEMBRANE PROTEIN"/>
    <property type="match status" value="1"/>
</dbReference>
<evidence type="ECO:0000259" key="10">
    <source>
        <dbReference type="Pfam" id="PF08019"/>
    </source>
</evidence>
<name>A0A1N6LZW5_9VIBR</name>
<keyword evidence="6 8" id="KW-1133">Transmembrane helix</keyword>
<comment type="subcellular location">
    <subcellularLocation>
        <location evidence="1">Cell inner membrane</location>
        <topology evidence="1">Multi-pass membrane protein</topology>
    </subcellularLocation>
</comment>
<reference evidence="11 12" key="1">
    <citation type="submission" date="2016-12" db="EMBL/GenBank/DDBJ databases">
        <authorList>
            <person name="Song W.-J."/>
            <person name="Kurnit D.M."/>
        </authorList>
    </citation>
    <scope>NUCLEOTIDE SEQUENCE [LARGE SCALE GENOMIC DNA]</scope>
    <source>
        <strain evidence="11 12">CECT 9026</strain>
    </source>
</reference>
<dbReference type="AlphaFoldDB" id="A0A1N6LZW5"/>
<evidence type="ECO:0000256" key="3">
    <source>
        <dbReference type="ARBA" id="ARBA00022519"/>
    </source>
</evidence>
<evidence type="ECO:0000313" key="12">
    <source>
        <dbReference type="Proteomes" id="UP000184774"/>
    </source>
</evidence>
<feature type="transmembrane region" description="Helical" evidence="8">
    <location>
        <begin position="155"/>
        <end position="173"/>
    </location>
</feature>
<dbReference type="SUPFAM" id="SSF53649">
    <property type="entry name" value="Alkaline phosphatase-like"/>
    <property type="match status" value="1"/>
</dbReference>
<dbReference type="GO" id="GO:0005886">
    <property type="term" value="C:plasma membrane"/>
    <property type="evidence" value="ECO:0007669"/>
    <property type="project" value="UniProtKB-SubCell"/>
</dbReference>
<keyword evidence="2" id="KW-1003">Cell membrane</keyword>
<feature type="domain" description="Phosphoethanolamine transferase N-terminal" evidence="10">
    <location>
        <begin position="60"/>
        <end position="209"/>
    </location>
</feature>
<dbReference type="InterPro" id="IPR012549">
    <property type="entry name" value="EptA-like_N"/>
</dbReference>
<gene>
    <name evidence="11" type="primary">eptA_2</name>
    <name evidence="11" type="ORF">VSP9026_00289</name>
</gene>
<feature type="domain" description="Sulfatase N-terminal" evidence="9">
    <location>
        <begin position="237"/>
        <end position="526"/>
    </location>
</feature>
<dbReference type="EMBL" id="FSSB01000002">
    <property type="protein sequence ID" value="SIO92671.1"/>
    <property type="molecule type" value="Genomic_DNA"/>
</dbReference>
<evidence type="ECO:0000256" key="6">
    <source>
        <dbReference type="ARBA" id="ARBA00022989"/>
    </source>
</evidence>
<dbReference type="Pfam" id="PF00884">
    <property type="entry name" value="Sulfatase"/>
    <property type="match status" value="1"/>
</dbReference>
<evidence type="ECO:0000256" key="8">
    <source>
        <dbReference type="SAM" id="Phobius"/>
    </source>
</evidence>
<dbReference type="Proteomes" id="UP000184774">
    <property type="component" value="Unassembled WGS sequence"/>
</dbReference>
<evidence type="ECO:0000256" key="1">
    <source>
        <dbReference type="ARBA" id="ARBA00004429"/>
    </source>
</evidence>
<dbReference type="GO" id="GO:0009244">
    <property type="term" value="P:lipopolysaccharide core region biosynthetic process"/>
    <property type="evidence" value="ECO:0007669"/>
    <property type="project" value="TreeGrafter"/>
</dbReference>
<dbReference type="OrthoDB" id="9786870at2"/>
<evidence type="ECO:0000256" key="5">
    <source>
        <dbReference type="ARBA" id="ARBA00022692"/>
    </source>
</evidence>
<feature type="transmembrane region" description="Helical" evidence="8">
    <location>
        <begin position="79"/>
        <end position="100"/>
    </location>
</feature>
<organism evidence="11 12">
    <name type="scientific">Vibrio spartinae</name>
    <dbReference type="NCBI Taxonomy" id="1918945"/>
    <lineage>
        <taxon>Bacteria</taxon>
        <taxon>Pseudomonadati</taxon>
        <taxon>Pseudomonadota</taxon>
        <taxon>Gammaproteobacteria</taxon>
        <taxon>Vibrionales</taxon>
        <taxon>Vibrionaceae</taxon>
        <taxon>Vibrio</taxon>
    </lineage>
</organism>
<dbReference type="Gene3D" id="3.40.720.10">
    <property type="entry name" value="Alkaline Phosphatase, subunit A"/>
    <property type="match status" value="1"/>
</dbReference>
<evidence type="ECO:0000313" key="11">
    <source>
        <dbReference type="EMBL" id="SIO92671.1"/>
    </source>
</evidence>
<evidence type="ECO:0000256" key="2">
    <source>
        <dbReference type="ARBA" id="ARBA00022475"/>
    </source>
</evidence>
<proteinExistence type="predicted"/>
<evidence type="ECO:0000256" key="7">
    <source>
        <dbReference type="ARBA" id="ARBA00023136"/>
    </source>
</evidence>
<dbReference type="RefSeq" id="WP_074371303.1">
    <property type="nucleotide sequence ID" value="NZ_AP024908.1"/>
</dbReference>
<dbReference type="CDD" id="cd16017">
    <property type="entry name" value="LptA"/>
    <property type="match status" value="1"/>
</dbReference>
<evidence type="ECO:0000256" key="4">
    <source>
        <dbReference type="ARBA" id="ARBA00022679"/>
    </source>
</evidence>
<keyword evidence="4 11" id="KW-0808">Transferase</keyword>
<dbReference type="InterPro" id="IPR040423">
    <property type="entry name" value="PEA_transferase"/>
</dbReference>
<dbReference type="NCBIfam" id="NF028537">
    <property type="entry name" value="P_eth_NH2_trans"/>
    <property type="match status" value="1"/>
</dbReference>
<keyword evidence="7 8" id="KW-0472">Membrane</keyword>
<keyword evidence="3" id="KW-0997">Cell inner membrane</keyword>
<keyword evidence="5 8" id="KW-0812">Transmembrane</keyword>